<reference evidence="1" key="1">
    <citation type="submission" date="2023-07" db="EMBL/GenBank/DDBJ databases">
        <title>Genome content predicts the carbon catabolic preferences of heterotrophic bacteria.</title>
        <authorList>
            <person name="Gralka M."/>
        </authorList>
    </citation>
    <scope>NUCLEOTIDE SEQUENCE</scope>
    <source>
        <strain evidence="1">I2M16</strain>
    </source>
</reference>
<dbReference type="CDD" id="cd07505">
    <property type="entry name" value="HAD_BPGM-like"/>
    <property type="match status" value="1"/>
</dbReference>
<sequence>MSHTSDSMLAAIFDMDGLLIDSEPVWMSAEAQIMKDLYGIDLVKADLMPFQGRSTLAFCEGMAKRFTDAGIVIEDLLSGLLDRMGQMITTAALLPGAEAILHWFNDQKIPLAIASSSPLHFIEAVVSRHHLPVHMFTSGTEVNASKPHPAVFELCAQRLSMPVERCMVWEDSVNGVIAGKAASMAVVAVPEKNHPTPEKFAIADARCNSLLESLEILKVDGFIWPISRR</sequence>
<dbReference type="Gene3D" id="1.10.150.240">
    <property type="entry name" value="Putative phosphatase, domain 2"/>
    <property type="match status" value="1"/>
</dbReference>
<gene>
    <name evidence="1" type="ORF">Q4490_13765</name>
</gene>
<dbReference type="Pfam" id="PF00702">
    <property type="entry name" value="Hydrolase"/>
    <property type="match status" value="1"/>
</dbReference>
<dbReference type="InterPro" id="IPR023198">
    <property type="entry name" value="PGP-like_dom2"/>
</dbReference>
<comment type="caution">
    <text evidence="1">The sequence shown here is derived from an EMBL/GenBank/DDBJ whole genome shotgun (WGS) entry which is preliminary data.</text>
</comment>
<dbReference type="RefSeq" id="WP_246813242.1">
    <property type="nucleotide sequence ID" value="NZ_JAHHDZ010000001.1"/>
</dbReference>
<dbReference type="Proteomes" id="UP001169862">
    <property type="component" value="Unassembled WGS sequence"/>
</dbReference>
<dbReference type="PANTHER" id="PTHR18901:SF38">
    <property type="entry name" value="PSEUDOURIDINE-5'-PHOSPHATASE"/>
    <property type="match status" value="1"/>
</dbReference>
<name>A0AAW7XLL1_9GAMM</name>
<dbReference type="SUPFAM" id="SSF56784">
    <property type="entry name" value="HAD-like"/>
    <property type="match status" value="1"/>
</dbReference>
<dbReference type="InterPro" id="IPR036412">
    <property type="entry name" value="HAD-like_sf"/>
</dbReference>
<evidence type="ECO:0000313" key="2">
    <source>
        <dbReference type="Proteomes" id="UP001169862"/>
    </source>
</evidence>
<dbReference type="InterPro" id="IPR023214">
    <property type="entry name" value="HAD_sf"/>
</dbReference>
<proteinExistence type="predicted"/>
<dbReference type="AlphaFoldDB" id="A0AAW7XLL1"/>
<dbReference type="SFLD" id="SFLDS00003">
    <property type="entry name" value="Haloacid_Dehalogenase"/>
    <property type="match status" value="1"/>
</dbReference>
<organism evidence="1 2">
    <name type="scientific">Neptunomonas phycophila</name>
    <dbReference type="NCBI Taxonomy" id="1572645"/>
    <lineage>
        <taxon>Bacteria</taxon>
        <taxon>Pseudomonadati</taxon>
        <taxon>Pseudomonadota</taxon>
        <taxon>Gammaproteobacteria</taxon>
        <taxon>Oceanospirillales</taxon>
        <taxon>Oceanospirillaceae</taxon>
        <taxon>Neptunomonas</taxon>
    </lineage>
</organism>
<protein>
    <submittedName>
        <fullName evidence="1">HAD family phosphatase</fullName>
    </submittedName>
</protein>
<dbReference type="SFLD" id="SFLDG01129">
    <property type="entry name" value="C1.5:_HAD__Beta-PGM__Phosphata"/>
    <property type="match status" value="1"/>
</dbReference>
<dbReference type="EMBL" id="JAUOPG010000009">
    <property type="protein sequence ID" value="MDO6454636.1"/>
    <property type="molecule type" value="Genomic_DNA"/>
</dbReference>
<accession>A0AAW7XLL1</accession>
<dbReference type="Gene3D" id="3.40.50.1000">
    <property type="entry name" value="HAD superfamily/HAD-like"/>
    <property type="match status" value="1"/>
</dbReference>
<dbReference type="NCBIfam" id="TIGR01509">
    <property type="entry name" value="HAD-SF-IA-v3"/>
    <property type="match status" value="1"/>
</dbReference>
<dbReference type="PANTHER" id="PTHR18901">
    <property type="entry name" value="2-DEOXYGLUCOSE-6-PHOSPHATE PHOSPHATASE 2"/>
    <property type="match status" value="1"/>
</dbReference>
<dbReference type="InterPro" id="IPR006439">
    <property type="entry name" value="HAD-SF_hydro_IA"/>
</dbReference>
<evidence type="ECO:0000313" key="1">
    <source>
        <dbReference type="EMBL" id="MDO6454636.1"/>
    </source>
</evidence>